<reference evidence="2" key="1">
    <citation type="submission" date="2022-08" db="EMBL/GenBank/DDBJ databases">
        <authorList>
            <person name="Gutierrez-Valencia J."/>
        </authorList>
    </citation>
    <scope>NUCLEOTIDE SEQUENCE</scope>
</reference>
<protein>
    <submittedName>
        <fullName evidence="2">Uncharacterized protein</fullName>
    </submittedName>
</protein>
<keyword evidence="3" id="KW-1185">Reference proteome</keyword>
<dbReference type="EMBL" id="CAMGYJ010000004">
    <property type="protein sequence ID" value="CAI0399943.1"/>
    <property type="molecule type" value="Genomic_DNA"/>
</dbReference>
<accession>A0AAV0ISI5</accession>
<proteinExistence type="predicted"/>
<name>A0AAV0ISI5_9ROSI</name>
<comment type="caution">
    <text evidence="2">The sequence shown here is derived from an EMBL/GenBank/DDBJ whole genome shotgun (WGS) entry which is preliminary data.</text>
</comment>
<evidence type="ECO:0000313" key="2">
    <source>
        <dbReference type="EMBL" id="CAI0399943.1"/>
    </source>
</evidence>
<evidence type="ECO:0000256" key="1">
    <source>
        <dbReference type="SAM" id="MobiDB-lite"/>
    </source>
</evidence>
<gene>
    <name evidence="2" type="ORF">LITE_LOCUS10535</name>
</gene>
<dbReference type="AlphaFoldDB" id="A0AAV0ISI5"/>
<dbReference type="Proteomes" id="UP001154282">
    <property type="component" value="Unassembled WGS sequence"/>
</dbReference>
<organism evidence="2 3">
    <name type="scientific">Linum tenue</name>
    <dbReference type="NCBI Taxonomy" id="586396"/>
    <lineage>
        <taxon>Eukaryota</taxon>
        <taxon>Viridiplantae</taxon>
        <taxon>Streptophyta</taxon>
        <taxon>Embryophyta</taxon>
        <taxon>Tracheophyta</taxon>
        <taxon>Spermatophyta</taxon>
        <taxon>Magnoliopsida</taxon>
        <taxon>eudicotyledons</taxon>
        <taxon>Gunneridae</taxon>
        <taxon>Pentapetalae</taxon>
        <taxon>rosids</taxon>
        <taxon>fabids</taxon>
        <taxon>Malpighiales</taxon>
        <taxon>Linaceae</taxon>
        <taxon>Linum</taxon>
    </lineage>
</organism>
<evidence type="ECO:0000313" key="3">
    <source>
        <dbReference type="Proteomes" id="UP001154282"/>
    </source>
</evidence>
<sequence length="113" mass="12936">MVREAEQMTNEDKRAKERARGEEPIREAFQCRVDADKDSDERRSRERETLGDLDFGLRVAELQVGDEVDFFFWGFPRQIQMPTKTASTGEVERGATVEGFGFQIDCGRTEGGR</sequence>
<feature type="region of interest" description="Disordered" evidence="1">
    <location>
        <begin position="1"/>
        <end position="26"/>
    </location>
</feature>